<reference evidence="2" key="1">
    <citation type="submission" date="2020-05" db="EMBL/GenBank/DDBJ databases">
        <title>Frigoriglobus tundricola gen. nov., sp. nov., a psychrotolerant cellulolytic planctomycete of the family Gemmataceae with two divergent copies of 16S rRNA gene.</title>
        <authorList>
            <person name="Kulichevskaya I.S."/>
            <person name="Ivanova A.A."/>
            <person name="Naumoff D.G."/>
            <person name="Beletsky A.V."/>
            <person name="Rijpstra W.I.C."/>
            <person name="Sinninghe Damste J.S."/>
            <person name="Mardanov A.V."/>
            <person name="Ravin N.V."/>
            <person name="Dedysh S.N."/>
        </authorList>
    </citation>
    <scope>NUCLEOTIDE SEQUENCE [LARGE SCALE GENOMIC DNA]</scope>
    <source>
        <strain evidence="2">PL17</strain>
    </source>
</reference>
<organism evidence="1 2">
    <name type="scientific">Frigoriglobus tundricola</name>
    <dbReference type="NCBI Taxonomy" id="2774151"/>
    <lineage>
        <taxon>Bacteria</taxon>
        <taxon>Pseudomonadati</taxon>
        <taxon>Planctomycetota</taxon>
        <taxon>Planctomycetia</taxon>
        <taxon>Gemmatales</taxon>
        <taxon>Gemmataceae</taxon>
        <taxon>Frigoriglobus</taxon>
    </lineage>
</organism>
<sequence length="150" mass="16574">MSTTKKKKLSANGKRATAKDLKALEAAKAEADNAYSMHYDNIHTTALAWVTMARLTIKKLAHQAGTLDHIRSHPDQRHVQCQLWMVFDDDAVAKFIQAVYELEGMLDDLLTNDAEPFHFPRLAFGLTCAGDAMKRAGAAAVALHEAQPKE</sequence>
<accession>A0A6M5Z3G2</accession>
<dbReference type="EMBL" id="CP053452">
    <property type="protein sequence ID" value="QJX00297.1"/>
    <property type="molecule type" value="Genomic_DNA"/>
</dbReference>
<dbReference type="AlphaFoldDB" id="A0A6M5Z3G2"/>
<dbReference type="RefSeq" id="WP_171475077.1">
    <property type="nucleotide sequence ID" value="NZ_CP053452.2"/>
</dbReference>
<evidence type="ECO:0000313" key="1">
    <source>
        <dbReference type="EMBL" id="QJX00297.1"/>
    </source>
</evidence>
<proteinExistence type="predicted"/>
<evidence type="ECO:0000313" key="2">
    <source>
        <dbReference type="Proteomes" id="UP000503447"/>
    </source>
</evidence>
<dbReference type="KEGG" id="ftj:FTUN_7922"/>
<protein>
    <submittedName>
        <fullName evidence="1">Uncharacterized protein</fullName>
    </submittedName>
</protein>
<dbReference type="Proteomes" id="UP000503447">
    <property type="component" value="Chromosome"/>
</dbReference>
<keyword evidence="2" id="KW-1185">Reference proteome</keyword>
<gene>
    <name evidence="1" type="ORF">FTUN_7922</name>
</gene>
<name>A0A6M5Z3G2_9BACT</name>